<feature type="compositionally biased region" description="Polar residues" evidence="1">
    <location>
        <begin position="224"/>
        <end position="234"/>
    </location>
</feature>
<evidence type="ECO:0000313" key="3">
    <source>
        <dbReference type="Proteomes" id="UP000027138"/>
    </source>
</evidence>
<feature type="compositionally biased region" description="Low complexity" evidence="1">
    <location>
        <begin position="74"/>
        <end position="87"/>
    </location>
</feature>
<name>A0A067JLA6_JATCU</name>
<evidence type="ECO:0000256" key="1">
    <source>
        <dbReference type="SAM" id="MobiDB-lite"/>
    </source>
</evidence>
<proteinExistence type="predicted"/>
<dbReference type="Proteomes" id="UP000027138">
    <property type="component" value="Unassembled WGS sequence"/>
</dbReference>
<evidence type="ECO:0000313" key="2">
    <source>
        <dbReference type="EMBL" id="KDP24682.1"/>
    </source>
</evidence>
<accession>A0A067JLA6</accession>
<dbReference type="EMBL" id="KK915092">
    <property type="protein sequence ID" value="KDP24682.1"/>
    <property type="molecule type" value="Genomic_DNA"/>
</dbReference>
<reference evidence="2 3" key="1">
    <citation type="journal article" date="2014" name="PLoS ONE">
        <title>Global Analysis of Gene Expression Profiles in Physic Nut (Jatropha curcas L.) Seedlings Exposed to Salt Stress.</title>
        <authorList>
            <person name="Zhang L."/>
            <person name="Zhang C."/>
            <person name="Wu P."/>
            <person name="Chen Y."/>
            <person name="Li M."/>
            <person name="Jiang H."/>
            <person name="Wu G."/>
        </authorList>
    </citation>
    <scope>NUCLEOTIDE SEQUENCE [LARGE SCALE GENOMIC DNA]</scope>
    <source>
        <strain evidence="3">cv. GZQX0401</strain>
        <tissue evidence="2">Young leaves</tissue>
    </source>
</reference>
<dbReference type="AlphaFoldDB" id="A0A067JLA6"/>
<sequence>MAGGRGVDSDASGSGLRGGRGRGCSTRGRGRTIPPLPPPYSGTHGASSFAQHPVPPPLPSIPSSSTPFPRPVDSSPASQSPTAPASSEPRNKLSLVVRQMQKLGKKQQCVSQEIWESWQQAWEDPAFKRKCAIFARNRRNETGSDRAGPSRHTGGSIFAINTSQLLMSDQHSAGTSSSDPPPATDPHVSTALHQPLSSPLDLDTIDNTLVTPADSMTHPEDTPVDTTTMDPAED</sequence>
<protein>
    <submittedName>
        <fullName evidence="2">Uncharacterized protein</fullName>
    </submittedName>
</protein>
<keyword evidence="3" id="KW-1185">Reference proteome</keyword>
<gene>
    <name evidence="2" type="ORF">JCGZ_26460</name>
</gene>
<feature type="region of interest" description="Disordered" evidence="1">
    <location>
        <begin position="1"/>
        <end position="94"/>
    </location>
</feature>
<dbReference type="OrthoDB" id="1302510at2759"/>
<feature type="region of interest" description="Disordered" evidence="1">
    <location>
        <begin position="169"/>
        <end position="234"/>
    </location>
</feature>
<organism evidence="2 3">
    <name type="scientific">Jatropha curcas</name>
    <name type="common">Barbados nut</name>
    <dbReference type="NCBI Taxonomy" id="180498"/>
    <lineage>
        <taxon>Eukaryota</taxon>
        <taxon>Viridiplantae</taxon>
        <taxon>Streptophyta</taxon>
        <taxon>Embryophyta</taxon>
        <taxon>Tracheophyta</taxon>
        <taxon>Spermatophyta</taxon>
        <taxon>Magnoliopsida</taxon>
        <taxon>eudicotyledons</taxon>
        <taxon>Gunneridae</taxon>
        <taxon>Pentapetalae</taxon>
        <taxon>rosids</taxon>
        <taxon>fabids</taxon>
        <taxon>Malpighiales</taxon>
        <taxon>Euphorbiaceae</taxon>
        <taxon>Crotonoideae</taxon>
        <taxon>Jatropheae</taxon>
        <taxon>Jatropha</taxon>
    </lineage>
</organism>